<dbReference type="InterPro" id="IPR015919">
    <property type="entry name" value="Cadherin-like_sf"/>
</dbReference>
<evidence type="ECO:0000313" key="3">
    <source>
        <dbReference type="EMBL" id="MBJ6727977.1"/>
    </source>
</evidence>
<dbReference type="SUPFAM" id="SSF63446">
    <property type="entry name" value="Type I dockerin domain"/>
    <property type="match status" value="1"/>
</dbReference>
<accession>A0A8J7M3J4</accession>
<feature type="signal peptide" evidence="1">
    <location>
        <begin position="1"/>
        <end position="19"/>
    </location>
</feature>
<protein>
    <submittedName>
        <fullName evidence="3">Putative Ig domain-containing protein</fullName>
    </submittedName>
</protein>
<dbReference type="AlphaFoldDB" id="A0A8J7M3J4"/>
<dbReference type="InterPro" id="IPR006644">
    <property type="entry name" value="Cadg"/>
</dbReference>
<reference evidence="3" key="1">
    <citation type="submission" date="2020-12" db="EMBL/GenBank/DDBJ databases">
        <title>Geomonas sp. Red875, isolated from river sediment.</title>
        <authorList>
            <person name="Xu Z."/>
            <person name="Zhang Z."/>
            <person name="Masuda Y."/>
            <person name="Itoh H."/>
            <person name="Senoo K."/>
        </authorList>
    </citation>
    <scope>NUCLEOTIDE SEQUENCE</scope>
    <source>
        <strain evidence="3">Red875</strain>
    </source>
</reference>
<evidence type="ECO:0000313" key="4">
    <source>
        <dbReference type="Proteomes" id="UP000636888"/>
    </source>
</evidence>
<dbReference type="GO" id="GO:0016020">
    <property type="term" value="C:membrane"/>
    <property type="evidence" value="ECO:0007669"/>
    <property type="project" value="InterPro"/>
</dbReference>
<name>A0A8J7M3J4_9BACT</name>
<dbReference type="InterPro" id="IPR036439">
    <property type="entry name" value="Dockerin_dom_sf"/>
</dbReference>
<comment type="caution">
    <text evidence="3">The sequence shown here is derived from an EMBL/GenBank/DDBJ whole genome shotgun (WGS) entry which is preliminary data.</text>
</comment>
<dbReference type="Pfam" id="PF09136">
    <property type="entry name" value="Glucodextran_B"/>
    <property type="match status" value="4"/>
</dbReference>
<keyword evidence="4" id="KW-1185">Reference proteome</keyword>
<dbReference type="Pfam" id="PF05345">
    <property type="entry name" value="He_PIG"/>
    <property type="match status" value="2"/>
</dbReference>
<dbReference type="NCBIfam" id="NF033510">
    <property type="entry name" value="Ca_tandemer"/>
    <property type="match status" value="1"/>
</dbReference>
<dbReference type="Gene3D" id="2.60.40.10">
    <property type="entry name" value="Immunoglobulins"/>
    <property type="match status" value="9"/>
</dbReference>
<dbReference type="CDD" id="cd14256">
    <property type="entry name" value="Dockerin_I"/>
    <property type="match status" value="1"/>
</dbReference>
<dbReference type="Proteomes" id="UP000636888">
    <property type="component" value="Unassembled WGS sequence"/>
</dbReference>
<feature type="chain" id="PRO_5035236735" evidence="1">
    <location>
        <begin position="20"/>
        <end position="901"/>
    </location>
</feature>
<dbReference type="SMART" id="SM00736">
    <property type="entry name" value="CADG"/>
    <property type="match status" value="2"/>
</dbReference>
<feature type="domain" description="Dystroglycan-type cadherin-like" evidence="2">
    <location>
        <begin position="30"/>
        <end position="118"/>
    </location>
</feature>
<dbReference type="GO" id="GO:0005509">
    <property type="term" value="F:calcium ion binding"/>
    <property type="evidence" value="ECO:0007669"/>
    <property type="project" value="InterPro"/>
</dbReference>
<proteinExistence type="predicted"/>
<dbReference type="RefSeq" id="WP_199387118.1">
    <property type="nucleotide sequence ID" value="NZ_JAEMHM010000035.1"/>
</dbReference>
<dbReference type="SUPFAM" id="SSF49313">
    <property type="entry name" value="Cadherin-like"/>
    <property type="match status" value="3"/>
</dbReference>
<organism evidence="3 4">
    <name type="scientific">Geomesophilobacter sediminis</name>
    <dbReference type="NCBI Taxonomy" id="2798584"/>
    <lineage>
        <taxon>Bacteria</taxon>
        <taxon>Pseudomonadati</taxon>
        <taxon>Thermodesulfobacteriota</taxon>
        <taxon>Desulfuromonadia</taxon>
        <taxon>Geobacterales</taxon>
        <taxon>Geobacteraceae</taxon>
        <taxon>Geomesophilobacter</taxon>
    </lineage>
</organism>
<evidence type="ECO:0000256" key="1">
    <source>
        <dbReference type="SAM" id="SignalP"/>
    </source>
</evidence>
<keyword evidence="1" id="KW-0732">Signal</keyword>
<feature type="domain" description="Dystroglycan-type cadherin-like" evidence="2">
    <location>
        <begin position="376"/>
        <end position="474"/>
    </location>
</feature>
<gene>
    <name evidence="3" type="ORF">JFN93_24990</name>
</gene>
<dbReference type="GO" id="GO:0000272">
    <property type="term" value="P:polysaccharide catabolic process"/>
    <property type="evidence" value="ECO:0007669"/>
    <property type="project" value="InterPro"/>
</dbReference>
<sequence length="901" mass="89411">NIVISAANAAGSAALPAFAITVALPLPPLPTISGTPATTVTAGQSYLFTPSATDAASFSISGKPSWGSFDSTTGALSGTPQSADAGSYPNIVISAMNAAGSTALAPFTITVTTPVTPPTLFLSMLADQSVTSNATLNISGRADCPNGFQSLTVNGASVPVSGDGSFTYAIALSEGVNTISAVLTDTTGLQANERRTIILDSTGPTITITAPADGSITPATSVTVAGTVSEPGTVSVGVNGAAPSAAAMNGTSFSATVPLAAGTNTIIVTMADQAGNSTVAKRTVISDQSKPSLAITDPGQDVTITQPSYLVKGTAGDAETATTVTIAVDGQTFTPALTNGAFEQAIVFAAEKQYAVVATATDQAGNSSTVQRNIIVTKAPSGAGLPSISGTPATSVTAGQSYLFTPSATGAASFTITSKPSWASFDTATGTLSGTPQNADAGTYSGIVISAVNSAGATALPAFSITVVSTLPPLPTISGTPATSVAAGENYRFTPTATGATSFTIANKPTWAAFDAATGTLSGTPGTADAGNYAGIGIGAVNAAGSAALPAFAIAVTTSAPPTSTPPTLTISTLADQSITNNVTLNVSGSVLCPNGLDSFTINGTAVTVNPDGSFTYAVTLTDGANIITAEVTDRAGYRKTDSRTIILDRTAPTITIATPADGSVTSASTASVTGTISEAGTVSVAVNGGAPVAATLTGTSFAATVQLASGSNTITVSTTDRAGNSATAKRTVVSDRTSPSLSITDPGQDITITRHSYLLKGSAGDADTLTTVTVAVDGLSFTPTLANGTFEQTLTFATEKQYSVVVTATDQGGNRATVQRNIVVMKPLKGDLNGDGSFDISDALKVYQAVMGKLTLTPEESAAADVAPLSAETGQPTGDNVVDIADVIIILRRIVGAVTW</sequence>
<dbReference type="InterPro" id="IPR013783">
    <property type="entry name" value="Ig-like_fold"/>
</dbReference>
<dbReference type="EMBL" id="JAEMHM010000035">
    <property type="protein sequence ID" value="MBJ6727977.1"/>
    <property type="molecule type" value="Genomic_DNA"/>
</dbReference>
<feature type="non-terminal residue" evidence="3">
    <location>
        <position position="1"/>
    </location>
</feature>
<evidence type="ECO:0000259" key="2">
    <source>
        <dbReference type="SMART" id="SM00736"/>
    </source>
</evidence>
<dbReference type="Gene3D" id="1.10.1330.10">
    <property type="entry name" value="Dockerin domain"/>
    <property type="match status" value="1"/>
</dbReference>